<dbReference type="PROSITE" id="PS00893">
    <property type="entry name" value="NUDIX_BOX"/>
    <property type="match status" value="1"/>
</dbReference>
<dbReference type="Proteomes" id="UP000182740">
    <property type="component" value="Unassembled WGS sequence"/>
</dbReference>
<dbReference type="STRING" id="546364.SAMN04489730_7564"/>
<feature type="domain" description="Nudix hydrolase" evidence="3">
    <location>
        <begin position="77"/>
        <end position="130"/>
    </location>
</feature>
<name>A0A1K1T1H9_9PSEU</name>
<keyword evidence="5" id="KW-1185">Reference proteome</keyword>
<keyword evidence="2" id="KW-1133">Transmembrane helix</keyword>
<evidence type="ECO:0000313" key="5">
    <source>
        <dbReference type="Proteomes" id="UP000182740"/>
    </source>
</evidence>
<feature type="transmembrane region" description="Helical" evidence="2">
    <location>
        <begin position="37"/>
        <end position="61"/>
    </location>
</feature>
<dbReference type="InterPro" id="IPR020084">
    <property type="entry name" value="NUDIX_hydrolase_CS"/>
</dbReference>
<keyword evidence="2" id="KW-0472">Membrane</keyword>
<reference evidence="5" key="1">
    <citation type="submission" date="2016-11" db="EMBL/GenBank/DDBJ databases">
        <authorList>
            <person name="Varghese N."/>
            <person name="Submissions S."/>
        </authorList>
    </citation>
    <scope>NUCLEOTIDE SEQUENCE [LARGE SCALE GENOMIC DNA]</scope>
    <source>
        <strain evidence="5">DSM 44671</strain>
    </source>
</reference>
<keyword evidence="2" id="KW-0812">Transmembrane</keyword>
<proteinExistence type="predicted"/>
<sequence length="160" mass="17502">MSGQRSGSVDKLGRGEDGAFAVGGAFRRNRRRRLGGVFGAGWAWLALGVLLAAGAGCRLLLRDARADSVAGMPAIRPIVLGVIRRGDALLVFEGRDDVKGETCYRPLGGGIEHGERSEDALRREFREELRARWRDRRGSFRDGTKILYPGGLIRLLSPEQ</sequence>
<keyword evidence="1" id="KW-0378">Hydrolase</keyword>
<dbReference type="EMBL" id="FPJG01000006">
    <property type="protein sequence ID" value="SFW90426.1"/>
    <property type="molecule type" value="Genomic_DNA"/>
</dbReference>
<organism evidence="4 5">
    <name type="scientific">Amycolatopsis australiensis</name>
    <dbReference type="NCBI Taxonomy" id="546364"/>
    <lineage>
        <taxon>Bacteria</taxon>
        <taxon>Bacillati</taxon>
        <taxon>Actinomycetota</taxon>
        <taxon>Actinomycetes</taxon>
        <taxon>Pseudonocardiales</taxon>
        <taxon>Pseudonocardiaceae</taxon>
        <taxon>Amycolatopsis</taxon>
    </lineage>
</organism>
<dbReference type="InterPro" id="IPR015797">
    <property type="entry name" value="NUDIX_hydrolase-like_dom_sf"/>
</dbReference>
<evidence type="ECO:0000313" key="4">
    <source>
        <dbReference type="EMBL" id="SFW90426.1"/>
    </source>
</evidence>
<accession>A0A1K1T1H9</accession>
<dbReference type="Gene3D" id="3.90.79.10">
    <property type="entry name" value="Nucleoside Triphosphate Pyrophosphohydrolase"/>
    <property type="match status" value="1"/>
</dbReference>
<dbReference type="AlphaFoldDB" id="A0A1K1T1H9"/>
<dbReference type="InterPro" id="IPR000086">
    <property type="entry name" value="NUDIX_hydrolase_dom"/>
</dbReference>
<gene>
    <name evidence="4" type="ORF">SAMN04489730_7564</name>
</gene>
<evidence type="ECO:0000256" key="1">
    <source>
        <dbReference type="ARBA" id="ARBA00022801"/>
    </source>
</evidence>
<evidence type="ECO:0000256" key="2">
    <source>
        <dbReference type="SAM" id="Phobius"/>
    </source>
</evidence>
<protein>
    <recommendedName>
        <fullName evidence="3">Nudix hydrolase domain-containing protein</fullName>
    </recommendedName>
</protein>
<dbReference type="Pfam" id="PF00293">
    <property type="entry name" value="NUDIX"/>
    <property type="match status" value="1"/>
</dbReference>
<dbReference type="GO" id="GO:0016787">
    <property type="term" value="F:hydrolase activity"/>
    <property type="evidence" value="ECO:0007669"/>
    <property type="project" value="UniProtKB-KW"/>
</dbReference>
<dbReference type="SUPFAM" id="SSF55811">
    <property type="entry name" value="Nudix"/>
    <property type="match status" value="1"/>
</dbReference>
<evidence type="ECO:0000259" key="3">
    <source>
        <dbReference type="Pfam" id="PF00293"/>
    </source>
</evidence>